<keyword evidence="2" id="KW-0472">Membrane</keyword>
<evidence type="ECO:0000313" key="4">
    <source>
        <dbReference type="Proteomes" id="UP001341840"/>
    </source>
</evidence>
<keyword evidence="4" id="KW-1185">Reference proteome</keyword>
<feature type="non-terminal residue" evidence="3">
    <location>
        <position position="1"/>
    </location>
</feature>
<evidence type="ECO:0000256" key="1">
    <source>
        <dbReference type="SAM" id="MobiDB-lite"/>
    </source>
</evidence>
<keyword evidence="2" id="KW-0812">Transmembrane</keyword>
<dbReference type="Proteomes" id="UP001341840">
    <property type="component" value="Unassembled WGS sequence"/>
</dbReference>
<feature type="compositionally biased region" description="Basic and acidic residues" evidence="1">
    <location>
        <begin position="146"/>
        <end position="168"/>
    </location>
</feature>
<accession>A0ABU6T0S0</accession>
<sequence>IGPNWFRQSRVKKEDKTEVQLIVDKHWSNYLAAQIFPIGFPGYKKDRYKIVLHSPHFMARQMGFSQAIPAPYSMDPAQQICHFVPHSFKEIKAFLSENMLTKTFYDPIPCRSSHFVTKGFIQWWDAYYQQYNKSLDEMIAGINRKKEQMKRNEKRTQEEKVPQKRKAESITTQKPGASKPISKKTKANQKKLSLNVDLPKVSFISVVSFFSVNISFLTSYMLLSGIKPKRHSFKDSYFREKPDT</sequence>
<dbReference type="EMBL" id="JASCZI010068259">
    <property type="protein sequence ID" value="MED6142297.1"/>
    <property type="molecule type" value="Genomic_DNA"/>
</dbReference>
<proteinExistence type="predicted"/>
<evidence type="ECO:0000256" key="2">
    <source>
        <dbReference type="SAM" id="Phobius"/>
    </source>
</evidence>
<feature type="region of interest" description="Disordered" evidence="1">
    <location>
        <begin position="146"/>
        <end position="186"/>
    </location>
</feature>
<organism evidence="3 4">
    <name type="scientific">Stylosanthes scabra</name>
    <dbReference type="NCBI Taxonomy" id="79078"/>
    <lineage>
        <taxon>Eukaryota</taxon>
        <taxon>Viridiplantae</taxon>
        <taxon>Streptophyta</taxon>
        <taxon>Embryophyta</taxon>
        <taxon>Tracheophyta</taxon>
        <taxon>Spermatophyta</taxon>
        <taxon>Magnoliopsida</taxon>
        <taxon>eudicotyledons</taxon>
        <taxon>Gunneridae</taxon>
        <taxon>Pentapetalae</taxon>
        <taxon>rosids</taxon>
        <taxon>fabids</taxon>
        <taxon>Fabales</taxon>
        <taxon>Fabaceae</taxon>
        <taxon>Papilionoideae</taxon>
        <taxon>50 kb inversion clade</taxon>
        <taxon>dalbergioids sensu lato</taxon>
        <taxon>Dalbergieae</taxon>
        <taxon>Pterocarpus clade</taxon>
        <taxon>Stylosanthes</taxon>
    </lineage>
</organism>
<protein>
    <submittedName>
        <fullName evidence="3">Uncharacterized protein</fullName>
    </submittedName>
</protein>
<evidence type="ECO:0000313" key="3">
    <source>
        <dbReference type="EMBL" id="MED6142297.1"/>
    </source>
</evidence>
<gene>
    <name evidence="3" type="ORF">PIB30_112252</name>
</gene>
<comment type="caution">
    <text evidence="3">The sequence shown here is derived from an EMBL/GenBank/DDBJ whole genome shotgun (WGS) entry which is preliminary data.</text>
</comment>
<feature type="transmembrane region" description="Helical" evidence="2">
    <location>
        <begin position="201"/>
        <end position="223"/>
    </location>
</feature>
<reference evidence="3 4" key="1">
    <citation type="journal article" date="2023" name="Plants (Basel)">
        <title>Bridging the Gap: Combining Genomics and Transcriptomics Approaches to Understand Stylosanthes scabra, an Orphan Legume from the Brazilian Caatinga.</title>
        <authorList>
            <person name="Ferreira-Neto J.R.C."/>
            <person name="da Silva M.D."/>
            <person name="Binneck E."/>
            <person name="de Melo N.F."/>
            <person name="da Silva R.H."/>
            <person name="de Melo A.L.T.M."/>
            <person name="Pandolfi V."/>
            <person name="Bustamante F.O."/>
            <person name="Brasileiro-Vidal A.C."/>
            <person name="Benko-Iseppon A.M."/>
        </authorList>
    </citation>
    <scope>NUCLEOTIDE SEQUENCE [LARGE SCALE GENOMIC DNA]</scope>
    <source>
        <tissue evidence="3">Leaves</tissue>
    </source>
</reference>
<keyword evidence="2" id="KW-1133">Transmembrane helix</keyword>
<name>A0ABU6T0S0_9FABA</name>